<dbReference type="SMART" id="SM00355">
    <property type="entry name" value="ZnF_C2H2"/>
    <property type="match status" value="2"/>
</dbReference>
<gene>
    <name evidence="4" type="ORF">HZH68_012350</name>
</gene>
<dbReference type="GO" id="GO:0008270">
    <property type="term" value="F:zinc ion binding"/>
    <property type="evidence" value="ECO:0007669"/>
    <property type="project" value="UniProtKB-KW"/>
</dbReference>
<dbReference type="EMBL" id="JACSDZ010000013">
    <property type="protein sequence ID" value="KAF7388408.1"/>
    <property type="molecule type" value="Genomic_DNA"/>
</dbReference>
<keyword evidence="5" id="KW-1185">Reference proteome</keyword>
<dbReference type="PROSITE" id="PS50157">
    <property type="entry name" value="ZINC_FINGER_C2H2_2"/>
    <property type="match status" value="1"/>
</dbReference>
<organism evidence="4 5">
    <name type="scientific">Vespula germanica</name>
    <name type="common">German yellow jacket</name>
    <name type="synonym">Paravespula germanica</name>
    <dbReference type="NCBI Taxonomy" id="30212"/>
    <lineage>
        <taxon>Eukaryota</taxon>
        <taxon>Metazoa</taxon>
        <taxon>Ecdysozoa</taxon>
        <taxon>Arthropoda</taxon>
        <taxon>Hexapoda</taxon>
        <taxon>Insecta</taxon>
        <taxon>Pterygota</taxon>
        <taxon>Neoptera</taxon>
        <taxon>Endopterygota</taxon>
        <taxon>Hymenoptera</taxon>
        <taxon>Apocrita</taxon>
        <taxon>Aculeata</taxon>
        <taxon>Vespoidea</taxon>
        <taxon>Vespidae</taxon>
        <taxon>Vespinae</taxon>
        <taxon>Vespula</taxon>
    </lineage>
</organism>
<dbReference type="Proteomes" id="UP000617340">
    <property type="component" value="Unassembled WGS sequence"/>
</dbReference>
<feature type="domain" description="C2H2-type" evidence="3">
    <location>
        <begin position="22"/>
        <end position="49"/>
    </location>
</feature>
<dbReference type="Gene3D" id="3.30.160.60">
    <property type="entry name" value="Classic Zinc Finger"/>
    <property type="match status" value="1"/>
</dbReference>
<sequence length="101" mass="11828">MFYVTSGNRGGDRRRSRGQGRFACENCDRRYHQVKNLRRHVINECGKQPKHQCIFCPYRATYKSYLQVHMMKHGKHGFVPRTGNTHSTHDNNGNDGNTKNY</sequence>
<evidence type="ECO:0000313" key="5">
    <source>
        <dbReference type="Proteomes" id="UP000617340"/>
    </source>
</evidence>
<protein>
    <recommendedName>
        <fullName evidence="3">C2H2-type domain-containing protein</fullName>
    </recommendedName>
</protein>
<dbReference type="SUPFAM" id="SSF57667">
    <property type="entry name" value="beta-beta-alpha zinc fingers"/>
    <property type="match status" value="1"/>
</dbReference>
<dbReference type="AlphaFoldDB" id="A0A834JGT8"/>
<feature type="region of interest" description="Disordered" evidence="2">
    <location>
        <begin position="77"/>
        <end position="101"/>
    </location>
</feature>
<keyword evidence="1" id="KW-0862">Zinc</keyword>
<evidence type="ECO:0000256" key="2">
    <source>
        <dbReference type="SAM" id="MobiDB-lite"/>
    </source>
</evidence>
<evidence type="ECO:0000256" key="1">
    <source>
        <dbReference type="PROSITE-ProRule" id="PRU00042"/>
    </source>
</evidence>
<dbReference type="InterPro" id="IPR013087">
    <property type="entry name" value="Znf_C2H2_type"/>
</dbReference>
<proteinExistence type="predicted"/>
<accession>A0A834JGT8</accession>
<dbReference type="InterPro" id="IPR036236">
    <property type="entry name" value="Znf_C2H2_sf"/>
</dbReference>
<comment type="caution">
    <text evidence="4">The sequence shown here is derived from an EMBL/GenBank/DDBJ whole genome shotgun (WGS) entry which is preliminary data.</text>
</comment>
<evidence type="ECO:0000313" key="4">
    <source>
        <dbReference type="EMBL" id="KAF7388408.1"/>
    </source>
</evidence>
<name>A0A834JGT8_VESGE</name>
<reference evidence="4" key="1">
    <citation type="journal article" date="2020" name="G3 (Bethesda)">
        <title>High-Quality Assemblies for Three Invasive Social Wasps from the &lt;i&gt;Vespula&lt;/i&gt; Genus.</title>
        <authorList>
            <person name="Harrop T.W.R."/>
            <person name="Guhlin J."/>
            <person name="McLaughlin G.M."/>
            <person name="Permina E."/>
            <person name="Stockwell P."/>
            <person name="Gilligan J."/>
            <person name="Le Lec M.F."/>
            <person name="Gruber M.A.M."/>
            <person name="Quinn O."/>
            <person name="Lovegrove M."/>
            <person name="Duncan E.J."/>
            <person name="Remnant E.J."/>
            <person name="Van Eeckhoven J."/>
            <person name="Graham B."/>
            <person name="Knapp R.A."/>
            <person name="Langford K.W."/>
            <person name="Kronenberg Z."/>
            <person name="Press M.O."/>
            <person name="Eacker S.M."/>
            <person name="Wilson-Rankin E.E."/>
            <person name="Purcell J."/>
            <person name="Lester P.J."/>
            <person name="Dearden P.K."/>
        </authorList>
    </citation>
    <scope>NUCLEOTIDE SEQUENCE</scope>
    <source>
        <strain evidence="4">Linc-1</strain>
    </source>
</reference>
<keyword evidence="1" id="KW-0479">Metal-binding</keyword>
<evidence type="ECO:0000259" key="3">
    <source>
        <dbReference type="PROSITE" id="PS50157"/>
    </source>
</evidence>
<feature type="compositionally biased region" description="Polar residues" evidence="2">
    <location>
        <begin position="82"/>
        <end position="101"/>
    </location>
</feature>
<keyword evidence="1" id="KW-0863">Zinc-finger</keyword>